<reference evidence="2" key="1">
    <citation type="submission" date="2015-10" db="EMBL/GenBank/DDBJ databases">
        <authorList>
            <person name="Luecker S."/>
            <person name="Luecker S."/>
        </authorList>
    </citation>
    <scope>NUCLEOTIDE SEQUENCE [LARGE SCALE GENOMIC DNA]</scope>
</reference>
<gene>
    <name evidence="1" type="ORF">COMA2_200011</name>
</gene>
<sequence length="181" mass="20756">MDMDAEKAFWATMTHGEKLFFVVANGNAASFAYERLQLHLEAARVQMSRIEEAIRRSQSGPPEPSSGASQVEMRDYILHGSSRMRPVLSDVHFYFAAWGGCRNMLETLVGQIEMLAAKRVFDGYRKEFKHYVAGRNSFEHYHDRFPGRRDAARSQRWCAPSLFRIPREQVRSLGHGVGYLP</sequence>
<evidence type="ECO:0000313" key="1">
    <source>
        <dbReference type="EMBL" id="CUS35998.1"/>
    </source>
</evidence>
<organism evidence="1 2">
    <name type="scientific">Candidatus Nitrospira nitrificans</name>
    <dbReference type="NCBI Taxonomy" id="1742973"/>
    <lineage>
        <taxon>Bacteria</taxon>
        <taxon>Pseudomonadati</taxon>
        <taxon>Nitrospirota</taxon>
        <taxon>Nitrospiria</taxon>
        <taxon>Nitrospirales</taxon>
        <taxon>Nitrospiraceae</taxon>
        <taxon>Nitrospira</taxon>
    </lineage>
</organism>
<dbReference type="EMBL" id="CZPZ01000013">
    <property type="protein sequence ID" value="CUS35998.1"/>
    <property type="molecule type" value="Genomic_DNA"/>
</dbReference>
<protein>
    <submittedName>
        <fullName evidence="1">Uncharacterized protein</fullName>
    </submittedName>
</protein>
<dbReference type="STRING" id="1742973.COMA2_200011"/>
<keyword evidence="2" id="KW-1185">Reference proteome</keyword>
<dbReference type="Proteomes" id="UP000198736">
    <property type="component" value="Unassembled WGS sequence"/>
</dbReference>
<proteinExistence type="predicted"/>
<accession>A0A0S4LGF9</accession>
<evidence type="ECO:0000313" key="2">
    <source>
        <dbReference type="Proteomes" id="UP000198736"/>
    </source>
</evidence>
<dbReference type="AlphaFoldDB" id="A0A0S4LGF9"/>
<name>A0A0S4LGF9_9BACT</name>